<dbReference type="PANTHER" id="PTHR33516">
    <property type="entry name" value="LEXA REPRESSOR"/>
    <property type="match status" value="1"/>
</dbReference>
<proteinExistence type="predicted"/>
<name>A0A645FY72_9ZZZZ</name>
<dbReference type="Gene3D" id="2.10.109.10">
    <property type="entry name" value="Umud Fragment, subunit A"/>
    <property type="match status" value="1"/>
</dbReference>
<dbReference type="CDD" id="cd00093">
    <property type="entry name" value="HTH_XRE"/>
    <property type="match status" value="1"/>
</dbReference>
<dbReference type="PROSITE" id="PS50943">
    <property type="entry name" value="HTH_CROC1"/>
    <property type="match status" value="1"/>
</dbReference>
<feature type="domain" description="HTH cro/C1-type" evidence="1">
    <location>
        <begin position="4"/>
        <end position="58"/>
    </location>
</feature>
<dbReference type="InterPro" id="IPR050077">
    <property type="entry name" value="LexA_repressor"/>
</dbReference>
<dbReference type="Pfam" id="PF01381">
    <property type="entry name" value="HTH_3"/>
    <property type="match status" value="1"/>
</dbReference>
<keyword evidence="2" id="KW-0378">Hydrolase</keyword>
<dbReference type="Pfam" id="PF00717">
    <property type="entry name" value="Peptidase_S24"/>
    <property type="match status" value="1"/>
</dbReference>
<evidence type="ECO:0000259" key="1">
    <source>
        <dbReference type="PROSITE" id="PS50943"/>
    </source>
</evidence>
<dbReference type="InterPro" id="IPR010982">
    <property type="entry name" value="Lambda_DNA-bd_dom_sf"/>
</dbReference>
<dbReference type="InterPro" id="IPR039418">
    <property type="entry name" value="LexA-like"/>
</dbReference>
<evidence type="ECO:0000313" key="2">
    <source>
        <dbReference type="EMBL" id="MPN19497.1"/>
    </source>
</evidence>
<dbReference type="SUPFAM" id="SSF47413">
    <property type="entry name" value="lambda repressor-like DNA-binding domains"/>
    <property type="match status" value="1"/>
</dbReference>
<dbReference type="InterPro" id="IPR036286">
    <property type="entry name" value="LexA/Signal_pep-like_sf"/>
</dbReference>
<dbReference type="AlphaFoldDB" id="A0A645FY72"/>
<dbReference type="EC" id="3.4.21.88" evidence="2"/>
<dbReference type="SUPFAM" id="SSF51306">
    <property type="entry name" value="LexA/Signal peptidase"/>
    <property type="match status" value="1"/>
</dbReference>
<reference evidence="2" key="1">
    <citation type="submission" date="2019-08" db="EMBL/GenBank/DDBJ databases">
        <authorList>
            <person name="Kucharzyk K."/>
            <person name="Murdoch R.W."/>
            <person name="Higgins S."/>
            <person name="Loffler F."/>
        </authorList>
    </citation>
    <scope>NUCLEOTIDE SEQUENCE</scope>
</reference>
<dbReference type="PANTHER" id="PTHR33516:SF2">
    <property type="entry name" value="LEXA REPRESSOR-RELATED"/>
    <property type="match status" value="1"/>
</dbReference>
<accession>A0A645FY72</accession>
<organism evidence="2">
    <name type="scientific">bioreactor metagenome</name>
    <dbReference type="NCBI Taxonomy" id="1076179"/>
    <lineage>
        <taxon>unclassified sequences</taxon>
        <taxon>metagenomes</taxon>
        <taxon>ecological metagenomes</taxon>
    </lineage>
</organism>
<dbReference type="CDD" id="cd06529">
    <property type="entry name" value="S24_LexA-like"/>
    <property type="match status" value="1"/>
</dbReference>
<dbReference type="GO" id="GO:0004252">
    <property type="term" value="F:serine-type endopeptidase activity"/>
    <property type="evidence" value="ECO:0007669"/>
    <property type="project" value="UniProtKB-EC"/>
</dbReference>
<dbReference type="EMBL" id="VSSQ01067060">
    <property type="protein sequence ID" value="MPN19497.1"/>
    <property type="molecule type" value="Genomic_DNA"/>
</dbReference>
<dbReference type="InterPro" id="IPR001387">
    <property type="entry name" value="Cro/C1-type_HTH"/>
</dbReference>
<comment type="caution">
    <text evidence="2">The sequence shown here is derived from an EMBL/GenBank/DDBJ whole genome shotgun (WGS) entry which is preliminary data.</text>
</comment>
<dbReference type="Gene3D" id="1.10.260.40">
    <property type="entry name" value="lambda repressor-like DNA-binding domains"/>
    <property type="match status" value="1"/>
</dbReference>
<gene>
    <name evidence="2" type="primary">lexA_53</name>
    <name evidence="2" type="ORF">SDC9_166868</name>
</gene>
<dbReference type="GO" id="GO:0003677">
    <property type="term" value="F:DNA binding"/>
    <property type="evidence" value="ECO:0007669"/>
    <property type="project" value="InterPro"/>
</dbReference>
<dbReference type="InterPro" id="IPR015927">
    <property type="entry name" value="Peptidase_S24_S26A/B/C"/>
</dbReference>
<sequence>MNRIKELRRARGMNQDELGQLLGVQKAAVSKYETEFVSPPAEVLLKLSKIFDVPVDYLLGADKMPKPNVKLPVLGMVHAGSPMLAVEEASDFIEVEPSAVSGTCFFMEVEGDCMTGDGILEGSLVLVRKQPRVENGQIAVIRLEDEVVLRRVRYAGKTLMLIPSNPKYEPMLVSSGDVEIIGRVIEVRIRNL</sequence>
<dbReference type="SMART" id="SM00530">
    <property type="entry name" value="HTH_XRE"/>
    <property type="match status" value="1"/>
</dbReference>
<protein>
    <submittedName>
        <fullName evidence="2">LexA repressor</fullName>
        <ecNumber evidence="2">3.4.21.88</ecNumber>
    </submittedName>
</protein>